<sequence length="181" mass="19598">MLNNGDHPGQSSTMFLPTVDMNSNDMTCVNSTLHFVAEHAKRYGATPEFTFDQLLCFKATTIVENAREDIDQHPIILRLGGFHTLISCLGSIGLLMRRTGLQEILEVIFAGNTVTHTFTGNAVACAIHGHLLIDSALHTLLLSSLLGIKLPLSNGSVPLELETIGNICDDLLSSEITLNDV</sequence>
<evidence type="ECO:0000313" key="1">
    <source>
        <dbReference type="EMBL" id="CAI9737304.1"/>
    </source>
</evidence>
<accession>A0AA36BNB3</accession>
<organism evidence="1 2">
    <name type="scientific">Octopus vulgaris</name>
    <name type="common">Common octopus</name>
    <dbReference type="NCBI Taxonomy" id="6645"/>
    <lineage>
        <taxon>Eukaryota</taxon>
        <taxon>Metazoa</taxon>
        <taxon>Spiralia</taxon>
        <taxon>Lophotrochozoa</taxon>
        <taxon>Mollusca</taxon>
        <taxon>Cephalopoda</taxon>
        <taxon>Coleoidea</taxon>
        <taxon>Octopodiformes</taxon>
        <taxon>Octopoda</taxon>
        <taxon>Incirrata</taxon>
        <taxon>Octopodidae</taxon>
        <taxon>Octopus</taxon>
    </lineage>
</organism>
<dbReference type="PANTHER" id="PTHR46704:SF1">
    <property type="entry name" value="TELOMERE LENGTH REGULATION PROTEIN TEL2 HOMOLOG"/>
    <property type="match status" value="1"/>
</dbReference>
<protein>
    <submittedName>
        <fullName evidence="1">Uncharacterized protein</fullName>
    </submittedName>
</protein>
<dbReference type="Proteomes" id="UP001162480">
    <property type="component" value="Chromosome 20"/>
</dbReference>
<keyword evidence="2" id="KW-1185">Reference proteome</keyword>
<gene>
    <name evidence="1" type="ORF">OCTVUL_1B000012</name>
</gene>
<reference evidence="1" key="1">
    <citation type="submission" date="2023-08" db="EMBL/GenBank/DDBJ databases">
        <authorList>
            <person name="Alioto T."/>
            <person name="Alioto T."/>
            <person name="Gomez Garrido J."/>
        </authorList>
    </citation>
    <scope>NUCLEOTIDE SEQUENCE</scope>
</reference>
<dbReference type="PANTHER" id="PTHR46704">
    <property type="entry name" value="CXC DOMAIN-CONTAINING PROTEIN-RELATED"/>
    <property type="match status" value="1"/>
</dbReference>
<evidence type="ECO:0000313" key="2">
    <source>
        <dbReference type="Proteomes" id="UP001162480"/>
    </source>
</evidence>
<dbReference type="EMBL" id="OX597833">
    <property type="protein sequence ID" value="CAI9737304.1"/>
    <property type="molecule type" value="Genomic_DNA"/>
</dbReference>
<name>A0AA36BNB3_OCTVU</name>
<dbReference type="AlphaFoldDB" id="A0AA36BNB3"/>
<proteinExistence type="predicted"/>